<dbReference type="Pfam" id="PF01145">
    <property type="entry name" value="Band_7"/>
    <property type="match status" value="1"/>
</dbReference>
<evidence type="ECO:0000256" key="3">
    <source>
        <dbReference type="ARBA" id="ARBA00022692"/>
    </source>
</evidence>
<dbReference type="KEGG" id="apra:G3A50_06645"/>
<dbReference type="PANTHER" id="PTHR42911:SF1">
    <property type="entry name" value="MODULATOR OF FTSH PROTEASE HFLC"/>
    <property type="match status" value="1"/>
</dbReference>
<accession>A0A6P1YL49</accession>
<feature type="transmembrane region" description="Helical" evidence="8">
    <location>
        <begin position="7"/>
        <end position="28"/>
    </location>
</feature>
<keyword evidence="5 8" id="KW-0472">Membrane</keyword>
<proteinExistence type="inferred from homology"/>
<evidence type="ECO:0000256" key="4">
    <source>
        <dbReference type="ARBA" id="ARBA00022989"/>
    </source>
</evidence>
<dbReference type="SMART" id="SM00244">
    <property type="entry name" value="PHB"/>
    <property type="match status" value="1"/>
</dbReference>
<name>A0A6P1YL49_9HYPH</name>
<comment type="subcellular location">
    <subcellularLocation>
        <location evidence="1">Membrane</location>
        <topology evidence="1">Single-pass membrane protein</topology>
    </subcellularLocation>
</comment>
<feature type="compositionally biased region" description="Low complexity" evidence="7">
    <location>
        <begin position="318"/>
        <end position="333"/>
    </location>
</feature>
<evidence type="ECO:0000256" key="8">
    <source>
        <dbReference type="SAM" id="Phobius"/>
    </source>
</evidence>
<organism evidence="10 11">
    <name type="scientific">Ancylobacter pratisalsi</name>
    <dbReference type="NCBI Taxonomy" id="1745854"/>
    <lineage>
        <taxon>Bacteria</taxon>
        <taxon>Pseudomonadati</taxon>
        <taxon>Pseudomonadota</taxon>
        <taxon>Alphaproteobacteria</taxon>
        <taxon>Hyphomicrobiales</taxon>
        <taxon>Xanthobacteraceae</taxon>
        <taxon>Ancylobacter</taxon>
    </lineage>
</organism>
<keyword evidence="4 8" id="KW-1133">Transmembrane helix</keyword>
<dbReference type="InterPro" id="IPR010200">
    <property type="entry name" value="HflC"/>
</dbReference>
<dbReference type="EMBL" id="CP048630">
    <property type="protein sequence ID" value="QIB33421.1"/>
    <property type="molecule type" value="Genomic_DNA"/>
</dbReference>
<dbReference type="Proteomes" id="UP000464751">
    <property type="component" value="Chromosome"/>
</dbReference>
<keyword evidence="10" id="KW-0645">Protease</keyword>
<keyword evidence="11" id="KW-1185">Reference proteome</keyword>
<evidence type="ECO:0000256" key="2">
    <source>
        <dbReference type="ARBA" id="ARBA00007862"/>
    </source>
</evidence>
<dbReference type="SUPFAM" id="SSF117892">
    <property type="entry name" value="Band 7/SPFH domain"/>
    <property type="match status" value="1"/>
</dbReference>
<feature type="compositionally biased region" description="Low complexity" evidence="7">
    <location>
        <begin position="297"/>
        <end position="307"/>
    </location>
</feature>
<reference evidence="10 11" key="1">
    <citation type="submission" date="2020-02" db="EMBL/GenBank/DDBJ databases">
        <authorList>
            <person name="Li G."/>
        </authorList>
    </citation>
    <scope>NUCLEOTIDE SEQUENCE [LARGE SCALE GENOMIC DNA]</scope>
    <source>
        <strain evidence="10 11">DSM 102029</strain>
    </source>
</reference>
<evidence type="ECO:0000259" key="9">
    <source>
        <dbReference type="SMART" id="SM00244"/>
    </source>
</evidence>
<comment type="function">
    <text evidence="6">HflC and HflK could regulate a protease.</text>
</comment>
<feature type="compositionally biased region" description="Pro residues" evidence="7">
    <location>
        <begin position="286"/>
        <end position="296"/>
    </location>
</feature>
<dbReference type="AlphaFoldDB" id="A0A6P1YL49"/>
<dbReference type="GO" id="GO:0006508">
    <property type="term" value="P:proteolysis"/>
    <property type="evidence" value="ECO:0007669"/>
    <property type="project" value="UniProtKB-KW"/>
</dbReference>
<keyword evidence="10" id="KW-0378">Hydrolase</keyword>
<evidence type="ECO:0000256" key="1">
    <source>
        <dbReference type="ARBA" id="ARBA00004167"/>
    </source>
</evidence>
<dbReference type="GO" id="GO:0016020">
    <property type="term" value="C:membrane"/>
    <property type="evidence" value="ECO:0007669"/>
    <property type="project" value="UniProtKB-SubCell"/>
</dbReference>
<comment type="similarity">
    <text evidence="2 6">Belongs to the band 7/mec-2 family. HflC subfamily.</text>
</comment>
<protein>
    <recommendedName>
        <fullName evidence="6">Protein HflC</fullName>
    </recommendedName>
</protein>
<feature type="domain" description="Band 7" evidence="9">
    <location>
        <begin position="22"/>
        <end position="184"/>
    </location>
</feature>
<dbReference type="GO" id="GO:0008233">
    <property type="term" value="F:peptidase activity"/>
    <property type="evidence" value="ECO:0007669"/>
    <property type="project" value="UniProtKB-KW"/>
</dbReference>
<evidence type="ECO:0000313" key="10">
    <source>
        <dbReference type="EMBL" id="QIB33421.1"/>
    </source>
</evidence>
<dbReference type="CDD" id="cd03405">
    <property type="entry name" value="SPFH_HflC"/>
    <property type="match status" value="1"/>
</dbReference>
<evidence type="ECO:0000256" key="7">
    <source>
        <dbReference type="SAM" id="MobiDB-lite"/>
    </source>
</evidence>
<sequence length="333" mass="36287">MKNSIGLILAIVGAAALIILYSALFSVYQTQQALVLRFGEPVRVIETPGLNAKIPLVDSVILIDKRILDLENPSQEVIAADQKRLVVDAFARYRIVNPLRFYQSVGTVEAANSRLATILNSALRRVLGESTFIEVVRDKREELMGRIREQVNREAANFGIDILDVRIRRADLPEANSQAVFQRMQTERQREASEIRAQGAEAAQTIRARSDRDSTIIVAEANATADKLRGEGEALRNDIFAQAYGQDKGFFDFYRSMQAYEASMKAGDTRMLLSPDSNFFRFFNNPTPPGSPPPSAPTAAAVPSSGTMPALAPSAGEPAPDTAPVAVPAAPAN</sequence>
<dbReference type="PIRSF" id="PIRSF005651">
    <property type="entry name" value="HflC"/>
    <property type="match status" value="1"/>
</dbReference>
<gene>
    <name evidence="10" type="ORF">G3A50_06645</name>
</gene>
<keyword evidence="3 8" id="KW-0812">Transmembrane</keyword>
<feature type="region of interest" description="Disordered" evidence="7">
    <location>
        <begin position="285"/>
        <end position="333"/>
    </location>
</feature>
<dbReference type="RefSeq" id="WP_163074517.1">
    <property type="nucleotide sequence ID" value="NZ_CP048630.1"/>
</dbReference>
<dbReference type="PANTHER" id="PTHR42911">
    <property type="entry name" value="MODULATOR OF FTSH PROTEASE HFLC"/>
    <property type="match status" value="1"/>
</dbReference>
<evidence type="ECO:0000313" key="11">
    <source>
        <dbReference type="Proteomes" id="UP000464751"/>
    </source>
</evidence>
<evidence type="ECO:0000256" key="5">
    <source>
        <dbReference type="ARBA" id="ARBA00023136"/>
    </source>
</evidence>
<dbReference type="InterPro" id="IPR001107">
    <property type="entry name" value="Band_7"/>
</dbReference>
<evidence type="ECO:0000256" key="6">
    <source>
        <dbReference type="PIRNR" id="PIRNR005651"/>
    </source>
</evidence>
<dbReference type="InterPro" id="IPR036013">
    <property type="entry name" value="Band_7/SPFH_dom_sf"/>
</dbReference>
<dbReference type="Gene3D" id="3.30.479.30">
    <property type="entry name" value="Band 7 domain"/>
    <property type="match status" value="1"/>
</dbReference>